<evidence type="ECO:0000313" key="2">
    <source>
        <dbReference type="Proteomes" id="UP000316726"/>
    </source>
</evidence>
<evidence type="ECO:0000313" key="1">
    <source>
        <dbReference type="EMBL" id="QDZ21382.1"/>
    </source>
</evidence>
<dbReference type="Gene3D" id="3.40.30.10">
    <property type="entry name" value="Glutaredoxin"/>
    <property type="match status" value="1"/>
</dbReference>
<dbReference type="AlphaFoldDB" id="A0A5B8MQ11"/>
<dbReference type="EMBL" id="CP031038">
    <property type="protein sequence ID" value="QDZ21382.1"/>
    <property type="molecule type" value="Genomic_DNA"/>
</dbReference>
<accession>A0A5B8MQ11</accession>
<dbReference type="SUPFAM" id="SSF52833">
    <property type="entry name" value="Thioredoxin-like"/>
    <property type="match status" value="1"/>
</dbReference>
<sequence length="139" mass="15644">MAESVRWDNWELIQDAVQSTGDDLLLVVVCFAQKWSPTSLDTAVKVENIRKSGEADRNGAQAFIINADEERGRCWEFGIKTTPAFVFYWKGKQLSVQRLLHDNDVKLTGSFSEQTLLKVIKAARESSLRGVKHFTAPVS</sequence>
<dbReference type="OrthoDB" id="10250340at2759"/>
<evidence type="ECO:0008006" key="3">
    <source>
        <dbReference type="Google" id="ProtNLM"/>
    </source>
</evidence>
<reference evidence="1 2" key="1">
    <citation type="submission" date="2018-07" db="EMBL/GenBank/DDBJ databases">
        <title>The complete nuclear genome of the prasinophyte Chloropicon primus (CCMP1205).</title>
        <authorList>
            <person name="Pombert J.-F."/>
            <person name="Otis C."/>
            <person name="Turmel M."/>
            <person name="Lemieux C."/>
        </authorList>
    </citation>
    <scope>NUCLEOTIDE SEQUENCE [LARGE SCALE GENOMIC DNA]</scope>
    <source>
        <strain evidence="1 2">CCMP1205</strain>
    </source>
</reference>
<organism evidence="1 2">
    <name type="scientific">Chloropicon primus</name>
    <dbReference type="NCBI Taxonomy" id="1764295"/>
    <lineage>
        <taxon>Eukaryota</taxon>
        <taxon>Viridiplantae</taxon>
        <taxon>Chlorophyta</taxon>
        <taxon>Chloropicophyceae</taxon>
        <taxon>Chloropicales</taxon>
        <taxon>Chloropicaceae</taxon>
        <taxon>Chloropicon</taxon>
    </lineage>
</organism>
<name>A0A5B8MQ11_9CHLO</name>
<protein>
    <recommendedName>
        <fullName evidence="3">Thioredoxin domain-containing protein</fullName>
    </recommendedName>
</protein>
<dbReference type="Proteomes" id="UP000316726">
    <property type="component" value="Chromosome 5"/>
</dbReference>
<dbReference type="InterPro" id="IPR036249">
    <property type="entry name" value="Thioredoxin-like_sf"/>
</dbReference>
<keyword evidence="2" id="KW-1185">Reference proteome</keyword>
<gene>
    <name evidence="1" type="ORF">A3770_05p39000</name>
</gene>
<proteinExistence type="predicted"/>